<name>A0A2P1JQQ8_9CAUD</name>
<accession>A0A2P1JQQ8</accession>
<gene>
    <name evidence="1" type="primary">66</name>
    <name evidence="1" type="ORF">PBI_NILO_66</name>
</gene>
<protein>
    <submittedName>
        <fullName evidence="1">Uncharacterized protein</fullName>
    </submittedName>
</protein>
<reference evidence="1 2" key="1">
    <citation type="submission" date="2018-02" db="EMBL/GenBank/DDBJ databases">
        <authorList>
            <person name="Jacobs-Sera D."/>
            <person name="Tolvo J."/>
            <person name="Hosage E."/>
            <person name="Erazo J."/>
            <person name="Burch A."/>
            <person name="Garlena R.A."/>
            <person name="Russell D.A."/>
            <person name="Pope W.H."/>
            <person name="Hatfull G.F."/>
        </authorList>
    </citation>
    <scope>NUCLEOTIDE SEQUENCE [LARGE SCALE GENOMIC DNA]</scope>
</reference>
<dbReference type="EMBL" id="MH001447">
    <property type="protein sequence ID" value="AVO21463.1"/>
    <property type="molecule type" value="Genomic_DNA"/>
</dbReference>
<sequence>MMARLLTIHIQTQRRDRTVVAKMTRCQCLKAACIMVWAALTGDSENHE</sequence>
<evidence type="ECO:0000313" key="2">
    <source>
        <dbReference type="Proteomes" id="UP000241715"/>
    </source>
</evidence>
<proteinExistence type="predicted"/>
<organism evidence="1 2">
    <name type="scientific">Mycobacterium phage Nilo</name>
    <dbReference type="NCBI Taxonomy" id="2108129"/>
    <lineage>
        <taxon>Viruses</taxon>
        <taxon>Duplodnaviria</taxon>
        <taxon>Heunggongvirae</taxon>
        <taxon>Uroviricota</taxon>
        <taxon>Caudoviricetes</taxon>
        <taxon>Papyrusvirus</taxon>
        <taxon>Papyrusvirus send513</taxon>
    </lineage>
</organism>
<dbReference type="Proteomes" id="UP000241715">
    <property type="component" value="Segment"/>
</dbReference>
<evidence type="ECO:0000313" key="1">
    <source>
        <dbReference type="EMBL" id="AVO21463.1"/>
    </source>
</evidence>